<reference evidence="6" key="1">
    <citation type="journal article" date="2019" name="Sci. Rep.">
        <title>Draft genome of Tanacetum cinerariifolium, the natural source of mosquito coil.</title>
        <authorList>
            <person name="Yamashiro T."/>
            <person name="Shiraishi A."/>
            <person name="Satake H."/>
            <person name="Nakayama K."/>
        </authorList>
    </citation>
    <scope>NUCLEOTIDE SEQUENCE</scope>
</reference>
<dbReference type="EMBL" id="BKCJ010397264">
    <property type="protein sequence ID" value="GFA27921.1"/>
    <property type="molecule type" value="Genomic_DNA"/>
</dbReference>
<comment type="caution">
    <text evidence="6">The sequence shown here is derived from an EMBL/GenBank/DDBJ whole genome shotgun (WGS) entry which is preliminary data.</text>
</comment>
<comment type="function">
    <text evidence="4">The pyruvate dehydrogenase complex catalyzes the overall conversion of pyruvate to acetyl-CoA and CO2.</text>
</comment>
<dbReference type="InterPro" id="IPR029061">
    <property type="entry name" value="THDP-binding"/>
</dbReference>
<dbReference type="SUPFAM" id="SSF52518">
    <property type="entry name" value="Thiamin diphosphate-binding fold (THDP-binding)"/>
    <property type="match status" value="1"/>
</dbReference>
<feature type="coiled-coil region" evidence="5">
    <location>
        <begin position="66"/>
        <end position="101"/>
    </location>
</feature>
<protein>
    <recommendedName>
        <fullName evidence="4">Pyruvate dehydrogenase E1 component subunit beta</fullName>
        <ecNumber evidence="4">1.2.4.1</ecNumber>
    </recommendedName>
</protein>
<dbReference type="Gene3D" id="3.40.50.970">
    <property type="match status" value="1"/>
</dbReference>
<comment type="cofactor">
    <cofactor evidence="1 4">
        <name>thiamine diphosphate</name>
        <dbReference type="ChEBI" id="CHEBI:58937"/>
    </cofactor>
</comment>
<keyword evidence="4 6" id="KW-0670">Pyruvate</keyword>
<keyword evidence="3 4" id="KW-0786">Thiamine pyrophosphate</keyword>
<evidence type="ECO:0000256" key="3">
    <source>
        <dbReference type="ARBA" id="ARBA00023052"/>
    </source>
</evidence>
<dbReference type="GO" id="GO:0006086">
    <property type="term" value="P:pyruvate decarboxylation to acetyl-CoA"/>
    <property type="evidence" value="ECO:0007669"/>
    <property type="project" value="InterPro"/>
</dbReference>
<keyword evidence="5" id="KW-0175">Coiled coil</keyword>
<dbReference type="EC" id="1.2.4.1" evidence="4"/>
<feature type="non-terminal residue" evidence="6">
    <location>
        <position position="1"/>
    </location>
</feature>
<evidence type="ECO:0000313" key="6">
    <source>
        <dbReference type="EMBL" id="GFA27921.1"/>
    </source>
</evidence>
<dbReference type="AlphaFoldDB" id="A0A699JFE3"/>
<comment type="catalytic activity">
    <reaction evidence="4">
        <text>N(6)-[(R)-lipoyl]-L-lysyl-[protein] + pyruvate + H(+) = N(6)-[(R)-S(8)-acetyldihydrolipoyl]-L-lysyl-[protein] + CO2</text>
        <dbReference type="Rhea" id="RHEA:19189"/>
        <dbReference type="Rhea" id="RHEA-COMP:10474"/>
        <dbReference type="Rhea" id="RHEA-COMP:10478"/>
        <dbReference type="ChEBI" id="CHEBI:15361"/>
        <dbReference type="ChEBI" id="CHEBI:15378"/>
        <dbReference type="ChEBI" id="CHEBI:16526"/>
        <dbReference type="ChEBI" id="CHEBI:83099"/>
        <dbReference type="ChEBI" id="CHEBI:83111"/>
        <dbReference type="EC" id="1.2.4.1"/>
    </reaction>
</comment>
<dbReference type="PANTHER" id="PTHR11624:SF112">
    <property type="entry name" value="PYRUVATE DEHYDROGENASE E1 COMPONENT SUBUNIT BETA-1, MITOCHONDRIAL"/>
    <property type="match status" value="1"/>
</dbReference>
<evidence type="ECO:0000256" key="4">
    <source>
        <dbReference type="RuleBase" id="RU364074"/>
    </source>
</evidence>
<dbReference type="InterPro" id="IPR027110">
    <property type="entry name" value="PDHB_mito-type"/>
</dbReference>
<dbReference type="GO" id="GO:0004739">
    <property type="term" value="F:pyruvate dehydrogenase (acetyl-transferring) activity"/>
    <property type="evidence" value="ECO:0007669"/>
    <property type="project" value="UniProtKB-UniRule"/>
</dbReference>
<dbReference type="PANTHER" id="PTHR11624">
    <property type="entry name" value="DEHYDROGENASE RELATED"/>
    <property type="match status" value="1"/>
</dbReference>
<sequence length="122" mass="13838">AIDHIINSATKSNYMLAGQINIPIVFRGPNGPAAGVGAQHSQNYLDSVCGELKGESKEELKEEMKVVLKEEMKNELKEKINEELKEEMHEELKEEMFAEIQDMLVEYGIKSRITCQTKNKAR</sequence>
<evidence type="ECO:0000256" key="1">
    <source>
        <dbReference type="ARBA" id="ARBA00001964"/>
    </source>
</evidence>
<keyword evidence="2 4" id="KW-0560">Oxidoreductase</keyword>
<evidence type="ECO:0000256" key="5">
    <source>
        <dbReference type="SAM" id="Coils"/>
    </source>
</evidence>
<organism evidence="6">
    <name type="scientific">Tanacetum cinerariifolium</name>
    <name type="common">Dalmatian daisy</name>
    <name type="synonym">Chrysanthemum cinerariifolium</name>
    <dbReference type="NCBI Taxonomy" id="118510"/>
    <lineage>
        <taxon>Eukaryota</taxon>
        <taxon>Viridiplantae</taxon>
        <taxon>Streptophyta</taxon>
        <taxon>Embryophyta</taxon>
        <taxon>Tracheophyta</taxon>
        <taxon>Spermatophyta</taxon>
        <taxon>Magnoliopsida</taxon>
        <taxon>eudicotyledons</taxon>
        <taxon>Gunneridae</taxon>
        <taxon>Pentapetalae</taxon>
        <taxon>asterids</taxon>
        <taxon>campanulids</taxon>
        <taxon>Asterales</taxon>
        <taxon>Asteraceae</taxon>
        <taxon>Asteroideae</taxon>
        <taxon>Anthemideae</taxon>
        <taxon>Anthemidinae</taxon>
        <taxon>Tanacetum</taxon>
    </lineage>
</organism>
<gene>
    <name evidence="6" type="ORF">Tci_599893</name>
</gene>
<accession>A0A699JFE3</accession>
<name>A0A699JFE3_TANCI</name>
<evidence type="ECO:0000256" key="2">
    <source>
        <dbReference type="ARBA" id="ARBA00023002"/>
    </source>
</evidence>
<proteinExistence type="predicted"/>